<feature type="domain" description="Heterokaryon incompatibility" evidence="1">
    <location>
        <begin position="43"/>
        <end position="223"/>
    </location>
</feature>
<accession>A0A8H5C4Q5</accession>
<protein>
    <recommendedName>
        <fullName evidence="1">Heterokaryon incompatibility domain-containing protein</fullName>
    </recommendedName>
</protein>
<dbReference type="InterPro" id="IPR010730">
    <property type="entry name" value="HET"/>
</dbReference>
<dbReference type="Proteomes" id="UP000559256">
    <property type="component" value="Unassembled WGS sequence"/>
</dbReference>
<dbReference type="EMBL" id="JAACJM010000271">
    <property type="protein sequence ID" value="KAF5334073.1"/>
    <property type="molecule type" value="Genomic_DNA"/>
</dbReference>
<evidence type="ECO:0000313" key="2">
    <source>
        <dbReference type="EMBL" id="KAF5334073.1"/>
    </source>
</evidence>
<dbReference type="OrthoDB" id="5303367at2759"/>
<dbReference type="Pfam" id="PF26639">
    <property type="entry name" value="Het-6_barrel"/>
    <property type="match status" value="1"/>
</dbReference>
<gene>
    <name evidence="2" type="ORF">D9758_017662</name>
</gene>
<proteinExistence type="predicted"/>
<sequence>MGSVYVNRLQGRAIRLLQILPADPDEQLECQLIEVSLDALPTYEALSYVWGDANPRESILCNDQAMEITRSLAQALRKLRPFKGEEVDDRLATVSNISARVVWADAICINQDDIPERNHQVQLMRDISSNAARVMVWLGLDNCGQASKAVAAIQLVTHFLSTYQAFSKDMRQKNVTWDNQGHGHFTFELCETLFHSKSLQDPWTSIRVFFDLPWWSRIWCVQEAFLAGKVAMLYGDECVDGRDVAVFSEWYMREAQYAGDTPQGSSREAIKRANNVFNHRDRDARHLFMVCEDFRDLQATNPRDKVYGLLGLWRPTEKEKNPIEIDYNKSVAGVYTDVVLMAIRDLRDLFVLRFVDHDHDSDDGFPSWVPRWDHGTPQAHTFLWLNKSRLSASKFYAEEPDEALACSGILQVKGVLFDRVVSTSSVLKGGRESFMTDATFRQSFIELWLEAKGERPNTKYPHQVSVTELATTVTFGIIKGSKERRDRDITQPDAWLDIGDLDTEAVHEFLSSFHTFMDSEKYPGNAGAFVQLLDAVHGRRLFRTSRGHLGLGRSGIRDGDFVSVLHGGRVPFVLRPVTSEAHFRLVGDCYVYDIMNRQVYEMFDVEGVKPGVFEIH</sequence>
<evidence type="ECO:0000259" key="1">
    <source>
        <dbReference type="Pfam" id="PF06985"/>
    </source>
</evidence>
<name>A0A8H5C4Q5_9AGAR</name>
<evidence type="ECO:0000313" key="3">
    <source>
        <dbReference type="Proteomes" id="UP000559256"/>
    </source>
</evidence>
<keyword evidence="3" id="KW-1185">Reference proteome</keyword>
<dbReference type="PANTHER" id="PTHR24148:SF73">
    <property type="entry name" value="HET DOMAIN PROTEIN (AFU_ORTHOLOGUE AFUA_8G01020)"/>
    <property type="match status" value="1"/>
</dbReference>
<dbReference type="AlphaFoldDB" id="A0A8H5C4Q5"/>
<comment type="caution">
    <text evidence="2">The sequence shown here is derived from an EMBL/GenBank/DDBJ whole genome shotgun (WGS) entry which is preliminary data.</text>
</comment>
<reference evidence="2 3" key="1">
    <citation type="journal article" date="2020" name="ISME J.">
        <title>Uncovering the hidden diversity of litter-decomposition mechanisms in mushroom-forming fungi.</title>
        <authorList>
            <person name="Floudas D."/>
            <person name="Bentzer J."/>
            <person name="Ahren D."/>
            <person name="Johansson T."/>
            <person name="Persson P."/>
            <person name="Tunlid A."/>
        </authorList>
    </citation>
    <scope>NUCLEOTIDE SEQUENCE [LARGE SCALE GENOMIC DNA]</scope>
    <source>
        <strain evidence="2 3">CBS 291.85</strain>
    </source>
</reference>
<dbReference type="Pfam" id="PF06985">
    <property type="entry name" value="HET"/>
    <property type="match status" value="1"/>
</dbReference>
<dbReference type="InterPro" id="IPR052895">
    <property type="entry name" value="HetReg/Transcr_Mod"/>
</dbReference>
<dbReference type="PANTHER" id="PTHR24148">
    <property type="entry name" value="ANKYRIN REPEAT DOMAIN-CONTAINING PROTEIN 39 HOMOLOG-RELATED"/>
    <property type="match status" value="1"/>
</dbReference>
<organism evidence="2 3">
    <name type="scientific">Tetrapyrgos nigripes</name>
    <dbReference type="NCBI Taxonomy" id="182062"/>
    <lineage>
        <taxon>Eukaryota</taxon>
        <taxon>Fungi</taxon>
        <taxon>Dikarya</taxon>
        <taxon>Basidiomycota</taxon>
        <taxon>Agaricomycotina</taxon>
        <taxon>Agaricomycetes</taxon>
        <taxon>Agaricomycetidae</taxon>
        <taxon>Agaricales</taxon>
        <taxon>Marasmiineae</taxon>
        <taxon>Marasmiaceae</taxon>
        <taxon>Tetrapyrgos</taxon>
    </lineage>
</organism>